<feature type="compositionally biased region" description="Basic and acidic residues" evidence="1">
    <location>
        <begin position="76"/>
        <end position="86"/>
    </location>
</feature>
<feature type="compositionally biased region" description="Basic and acidic residues" evidence="1">
    <location>
        <begin position="251"/>
        <end position="266"/>
    </location>
</feature>
<dbReference type="AlphaFoldDB" id="A0A6M3KSX8"/>
<evidence type="ECO:0000256" key="1">
    <source>
        <dbReference type="SAM" id="MobiDB-lite"/>
    </source>
</evidence>
<dbReference type="EMBL" id="MT142557">
    <property type="protein sequence ID" value="QJA85146.1"/>
    <property type="molecule type" value="Genomic_DNA"/>
</dbReference>
<reference evidence="2" key="1">
    <citation type="submission" date="2020-03" db="EMBL/GenBank/DDBJ databases">
        <title>The deep terrestrial virosphere.</title>
        <authorList>
            <person name="Holmfeldt K."/>
            <person name="Nilsson E."/>
            <person name="Simone D."/>
            <person name="Lopez-Fernandez M."/>
            <person name="Wu X."/>
            <person name="de Brujin I."/>
            <person name="Lundin D."/>
            <person name="Andersson A."/>
            <person name="Bertilsson S."/>
            <person name="Dopson M."/>
        </authorList>
    </citation>
    <scope>NUCLEOTIDE SEQUENCE</scope>
    <source>
        <strain evidence="2">MM415B02269</strain>
    </source>
</reference>
<accession>A0A6M3KSX8</accession>
<gene>
    <name evidence="2" type="ORF">MM415B02269_0006</name>
</gene>
<sequence>MLEEESEVTAFRDVNISDSKHIANLFTDEDAVKKTEQPDNDKKKSDKDKKTTESKSLEDKGGEKKADDDLEEEDEEVKKIKIGDKELTEEEINSALDALKNKDNWQKENTQKSQTIAETKKRQEALTKIWNILQSSPDALRDIQDIIEERNDDELKKAFESAKDFKNDGEFEDPLKNENQELTLQNLVLKAENEILKESTEFKKKYKLKQNTVDEVVNEAIKICEETGKAYSLEEVFKLKKFDDVWEKAKKKEQEDKNKKFADADVGKSSAREIGSQQTRPTSFKDIPQETFKGVIE</sequence>
<feature type="region of interest" description="Disordered" evidence="1">
    <location>
        <begin position="251"/>
        <end position="284"/>
    </location>
</feature>
<proteinExistence type="predicted"/>
<protein>
    <submittedName>
        <fullName evidence="2">Uncharacterized protein</fullName>
    </submittedName>
</protein>
<feature type="compositionally biased region" description="Basic and acidic residues" evidence="1">
    <location>
        <begin position="30"/>
        <end position="67"/>
    </location>
</feature>
<organism evidence="2">
    <name type="scientific">viral metagenome</name>
    <dbReference type="NCBI Taxonomy" id="1070528"/>
    <lineage>
        <taxon>unclassified sequences</taxon>
        <taxon>metagenomes</taxon>
        <taxon>organismal metagenomes</taxon>
    </lineage>
</organism>
<name>A0A6M3KSX8_9ZZZZ</name>
<feature type="compositionally biased region" description="Basic and acidic residues" evidence="1">
    <location>
        <begin position="99"/>
        <end position="110"/>
    </location>
</feature>
<evidence type="ECO:0000313" key="2">
    <source>
        <dbReference type="EMBL" id="QJA85146.1"/>
    </source>
</evidence>
<feature type="region of interest" description="Disordered" evidence="1">
    <location>
        <begin position="1"/>
        <end position="118"/>
    </location>
</feature>